<name>A0A0R3VZW9_TAEAS</name>
<dbReference type="EMBL" id="UYRS01004380">
    <property type="protein sequence ID" value="VDK26731.1"/>
    <property type="molecule type" value="Genomic_DNA"/>
</dbReference>
<dbReference type="Proteomes" id="UP000282613">
    <property type="component" value="Unassembled WGS sequence"/>
</dbReference>
<evidence type="ECO:0000313" key="3">
    <source>
        <dbReference type="WBParaSite" id="TASK_0000296301-mRNA-1"/>
    </source>
</evidence>
<dbReference type="AlphaFoldDB" id="A0A0R3VZW9"/>
<dbReference type="Gene3D" id="3.30.40.10">
    <property type="entry name" value="Zinc/RING finger domain, C3HC4 (zinc finger)"/>
    <property type="match status" value="1"/>
</dbReference>
<protein>
    <submittedName>
        <fullName evidence="3">B box-type domain-containing protein</fullName>
    </submittedName>
</protein>
<dbReference type="OrthoDB" id="9416842at2759"/>
<dbReference type="STRING" id="60517.A0A0R3VZW9"/>
<gene>
    <name evidence="1" type="ORF">TASK_LOCUS2965</name>
</gene>
<keyword evidence="2" id="KW-1185">Reference proteome</keyword>
<sequence length="239" mass="27099">MFVLSIVPRRLRDPYSLPCGHTFCLRPCLLPHAKAETSRCIHCDATFDASQLSPNYATGARLYLLSSQLRQEQEEGQGQKSEQQVEDNDECAEELSNDGKEISEKPRTHIDCSTCRRAVEANVLDVCHHCHQNICPQCREKHHERYRSTVRVKLNALYLRKAILKSRSVQLRESKHSLSEVKKAKDELLCALEGAVMELRSSASKSLDSATAKLEMMEMADYEKLNPLLCQITNLIAEV</sequence>
<dbReference type="SUPFAM" id="SSF57850">
    <property type="entry name" value="RING/U-box"/>
    <property type="match status" value="1"/>
</dbReference>
<accession>A0A0R3VZW9</accession>
<evidence type="ECO:0000313" key="2">
    <source>
        <dbReference type="Proteomes" id="UP000282613"/>
    </source>
</evidence>
<organism evidence="3">
    <name type="scientific">Taenia asiatica</name>
    <name type="common">Asian tapeworm</name>
    <dbReference type="NCBI Taxonomy" id="60517"/>
    <lineage>
        <taxon>Eukaryota</taxon>
        <taxon>Metazoa</taxon>
        <taxon>Spiralia</taxon>
        <taxon>Lophotrochozoa</taxon>
        <taxon>Platyhelminthes</taxon>
        <taxon>Cestoda</taxon>
        <taxon>Eucestoda</taxon>
        <taxon>Cyclophyllidea</taxon>
        <taxon>Taeniidae</taxon>
        <taxon>Taenia</taxon>
    </lineage>
</organism>
<evidence type="ECO:0000313" key="1">
    <source>
        <dbReference type="EMBL" id="VDK26731.1"/>
    </source>
</evidence>
<reference evidence="3" key="1">
    <citation type="submission" date="2017-02" db="UniProtKB">
        <authorList>
            <consortium name="WormBaseParasite"/>
        </authorList>
    </citation>
    <scope>IDENTIFICATION</scope>
</reference>
<proteinExistence type="predicted"/>
<dbReference type="InterPro" id="IPR013083">
    <property type="entry name" value="Znf_RING/FYVE/PHD"/>
</dbReference>
<dbReference type="WBParaSite" id="TASK_0000296301-mRNA-1">
    <property type="protein sequence ID" value="TASK_0000296301-mRNA-1"/>
    <property type="gene ID" value="TASK_0000296301"/>
</dbReference>
<reference evidence="1 2" key="2">
    <citation type="submission" date="2018-11" db="EMBL/GenBank/DDBJ databases">
        <authorList>
            <consortium name="Pathogen Informatics"/>
        </authorList>
    </citation>
    <scope>NUCLEOTIDE SEQUENCE [LARGE SCALE GENOMIC DNA]</scope>
</reference>